<comment type="caution">
    <text evidence="1">The sequence shown here is derived from an EMBL/GenBank/DDBJ whole genome shotgun (WGS) entry which is preliminary data.</text>
</comment>
<dbReference type="EMBL" id="LCIY01000003">
    <property type="protein sequence ID" value="KKT67593.1"/>
    <property type="molecule type" value="Genomic_DNA"/>
</dbReference>
<reference evidence="1 2" key="1">
    <citation type="journal article" date="2015" name="Nature">
        <title>rRNA introns, odd ribosomes, and small enigmatic genomes across a large radiation of phyla.</title>
        <authorList>
            <person name="Brown C.T."/>
            <person name="Hug L.A."/>
            <person name="Thomas B.C."/>
            <person name="Sharon I."/>
            <person name="Castelle C.J."/>
            <person name="Singh A."/>
            <person name="Wilkins M.J."/>
            <person name="Williams K.H."/>
            <person name="Banfield J.F."/>
        </authorList>
    </citation>
    <scope>NUCLEOTIDE SEQUENCE [LARGE SCALE GENOMIC DNA]</scope>
</reference>
<dbReference type="AlphaFoldDB" id="A0A0G1J8C7"/>
<evidence type="ECO:0000313" key="2">
    <source>
        <dbReference type="Proteomes" id="UP000034826"/>
    </source>
</evidence>
<sequence>PSCLGEKSIMWPRKRQPVDGAGIQNNPGLLWFEYETRNDDIIVSLGGGVGMVY</sequence>
<evidence type="ECO:0000313" key="1">
    <source>
        <dbReference type="EMBL" id="KKT67593.1"/>
    </source>
</evidence>
<proteinExistence type="predicted"/>
<gene>
    <name evidence="1" type="ORF">UW60_C0003G0001</name>
</gene>
<name>A0A0G1J8C7_9BACT</name>
<feature type="non-terminal residue" evidence="1">
    <location>
        <position position="1"/>
    </location>
</feature>
<organism evidence="1 2">
    <name type="scientific">Candidatus Woesebacteria bacterium GW2011_GWA2_44_33</name>
    <dbReference type="NCBI Taxonomy" id="1618564"/>
    <lineage>
        <taxon>Bacteria</taxon>
        <taxon>Candidatus Woeseibacteriota</taxon>
    </lineage>
</organism>
<accession>A0A0G1J8C7</accession>
<protein>
    <submittedName>
        <fullName evidence="1">Uncharacterized protein</fullName>
    </submittedName>
</protein>
<dbReference type="Proteomes" id="UP000034826">
    <property type="component" value="Unassembled WGS sequence"/>
</dbReference>